<name>A0A4Q0I6N9_9FIRM</name>
<dbReference type="EMBL" id="RLII01000003">
    <property type="protein sequence ID" value="RXE60031.1"/>
    <property type="molecule type" value="Genomic_DNA"/>
</dbReference>
<keyword evidence="1" id="KW-0812">Transmembrane</keyword>
<keyword evidence="1" id="KW-1133">Transmembrane helix</keyword>
<keyword evidence="3" id="KW-1185">Reference proteome</keyword>
<accession>A0A4Q0I6N9</accession>
<evidence type="ECO:0000313" key="2">
    <source>
        <dbReference type="EMBL" id="RXE60031.1"/>
    </source>
</evidence>
<sequence>MKRIIYGIINIFPSVFIILVTIISLYITTKVEPDSIIPVEYRIYVVLGLLLTFVSVITELVLMIVYIIHSFTNNNRLTMPYKMA</sequence>
<gene>
    <name evidence="2" type="ORF">EFD62_04560</name>
</gene>
<reference evidence="3" key="1">
    <citation type="submission" date="2018-11" db="EMBL/GenBank/DDBJ databases">
        <title>Genome sequencing of a novel mesophilic and cellulolytic organism within the genus Hungateiclostridium.</title>
        <authorList>
            <person name="Rettenmaier R."/>
            <person name="Liebl W."/>
            <person name="Zverlov V."/>
        </authorList>
    </citation>
    <scope>NUCLEOTIDE SEQUENCE [LARGE SCALE GENOMIC DNA]</scope>
    <source>
        <strain evidence="3">N2K1</strain>
    </source>
</reference>
<dbReference type="AlphaFoldDB" id="A0A4Q0I6N9"/>
<proteinExistence type="predicted"/>
<feature type="transmembrane region" description="Helical" evidence="1">
    <location>
        <begin position="41"/>
        <end position="68"/>
    </location>
</feature>
<comment type="caution">
    <text evidence="2">The sequence shown here is derived from an EMBL/GenBank/DDBJ whole genome shotgun (WGS) entry which is preliminary data.</text>
</comment>
<feature type="transmembrane region" description="Helical" evidence="1">
    <location>
        <begin position="7"/>
        <end position="29"/>
    </location>
</feature>
<keyword evidence="1" id="KW-0472">Membrane</keyword>
<dbReference type="Proteomes" id="UP000289166">
    <property type="component" value="Unassembled WGS sequence"/>
</dbReference>
<evidence type="ECO:0000313" key="3">
    <source>
        <dbReference type="Proteomes" id="UP000289166"/>
    </source>
</evidence>
<organism evidence="2 3">
    <name type="scientific">Acetivibrio mesophilus</name>
    <dbReference type="NCBI Taxonomy" id="2487273"/>
    <lineage>
        <taxon>Bacteria</taxon>
        <taxon>Bacillati</taxon>
        <taxon>Bacillota</taxon>
        <taxon>Clostridia</taxon>
        <taxon>Eubacteriales</taxon>
        <taxon>Oscillospiraceae</taxon>
        <taxon>Acetivibrio</taxon>
    </lineage>
</organism>
<protein>
    <submittedName>
        <fullName evidence="2">Uncharacterized protein</fullName>
    </submittedName>
</protein>
<evidence type="ECO:0000256" key="1">
    <source>
        <dbReference type="SAM" id="Phobius"/>
    </source>
</evidence>